<dbReference type="InterPro" id="IPR036363">
    <property type="entry name" value="Thiol_cytolysin_ab_sf"/>
</dbReference>
<proteinExistence type="predicted"/>
<evidence type="ECO:0000259" key="1">
    <source>
        <dbReference type="SMART" id="SM00458"/>
    </source>
</evidence>
<dbReference type="Pfam" id="PF01289">
    <property type="entry name" value="Thiol_cytolysin"/>
    <property type="match status" value="1"/>
</dbReference>
<dbReference type="Gene3D" id="3.90.840.10">
    <property type="entry name" value="Thiol-activated cytolysin superfamily/Thiol-activated cytolysin, alpha-beta domain"/>
    <property type="match status" value="1"/>
</dbReference>
<dbReference type="Gene3D" id="2.80.10.50">
    <property type="match status" value="2"/>
</dbReference>
<dbReference type="EMBL" id="JBHUHY010000003">
    <property type="protein sequence ID" value="MFD2186453.1"/>
    <property type="molecule type" value="Genomic_DNA"/>
</dbReference>
<comment type="caution">
    <text evidence="2">The sequence shown here is derived from an EMBL/GenBank/DDBJ whole genome shotgun (WGS) entry which is preliminary data.</text>
</comment>
<dbReference type="Proteomes" id="UP001597344">
    <property type="component" value="Unassembled WGS sequence"/>
</dbReference>
<dbReference type="Gene3D" id="3.30.1040.20">
    <property type="match status" value="1"/>
</dbReference>
<dbReference type="Pfam" id="PF14200">
    <property type="entry name" value="RicinB_lectin_2"/>
    <property type="match status" value="1"/>
</dbReference>
<dbReference type="InterPro" id="IPR035992">
    <property type="entry name" value="Ricin_B-like_lectins"/>
</dbReference>
<sequence>MNDLILLVNQINLKRAVKLILSRKKFLDELIKTFCLLTLFSSSLVCSQQPGIYKFETALKSNMYLDVKWANTQNGTPLHLWPGNNGKAQKFILENAGEGYLYIKSALGKYLHVQNRSNKPRALVLIWSGKGNDNTKWKFIKAGNGYYYLKSKKGTFLDVQWASTKPGTPIWMWSYNGGNAQKWKLIDLNNPTSNYPSKKVSGRVVRGKAQYNTQEKILKEDYDDESLQQYCTFKQISVDESSQEDIGFLITSGDASEVYPGAIYKSNAFTEGTYARPNLKYQDYKITIDLVSSSSGNTGKKVQADDQGNVYKSDVYNAMSDLIKVNQSVINPASFTYTIHKIEDQRDLDVMAYGEFNGFGASLKAEFNYSRKTKKNLYVVRFHQKYYTISLDRQNIVDVNKSQDQVKNDDVYISEVTYGRAGFLKIDSDYDEETIRGAVEAAYKNINYNLKLKGGVTLRQVANDWRFTAYAVGGDNQTFINLEGFNRWVKISNWRPEIAQVPIGYKLSFINNHQIADVRVTAKYTKRECRPYTATRVTFLGIEISNGWHNDDCTRIGHDIYISMAKVDNKGNIEEYYNGFKQDRSVSTRPILSQWSQHEGYHRGRKIFIKRPKEIIRGGTINVDNPKSVPTYVEFKVDQKAYENNQVILILEHKLNSCHKWGDFSTDFNCGIRTKNGKFIVTKRLKSDLLSNNGLEGKVFNSGNIPTENNDRWNHKWKVWYKVKQF</sequence>
<dbReference type="SMART" id="SM00458">
    <property type="entry name" value="RICIN"/>
    <property type="match status" value="1"/>
</dbReference>
<dbReference type="PRINTS" id="PR01400">
    <property type="entry name" value="TACYTOLYSIN"/>
</dbReference>
<dbReference type="SUPFAM" id="SSF56978">
    <property type="entry name" value="Perfringolysin"/>
    <property type="match status" value="1"/>
</dbReference>
<accession>A0ABW5ATW8</accession>
<dbReference type="SUPFAM" id="SSF50370">
    <property type="entry name" value="Ricin B-like lectins"/>
    <property type="match status" value="1"/>
</dbReference>
<protein>
    <submittedName>
        <fullName evidence="2">RICIN domain-containing protein</fullName>
    </submittedName>
</protein>
<dbReference type="RefSeq" id="WP_378319427.1">
    <property type="nucleotide sequence ID" value="NZ_JBHUHY010000003.1"/>
</dbReference>
<dbReference type="InterPro" id="IPR001869">
    <property type="entry name" value="Thiol_cytolysin"/>
</dbReference>
<dbReference type="InterPro" id="IPR000772">
    <property type="entry name" value="Ricin_B_lectin"/>
</dbReference>
<name>A0ABW5ATW8_9FLAO</name>
<dbReference type="PROSITE" id="PS50231">
    <property type="entry name" value="RICIN_B_LECTIN"/>
    <property type="match status" value="1"/>
</dbReference>
<dbReference type="InterPro" id="IPR036359">
    <property type="entry name" value="Thiol_cytolysin_sf"/>
</dbReference>
<evidence type="ECO:0000313" key="2">
    <source>
        <dbReference type="EMBL" id="MFD2186453.1"/>
    </source>
</evidence>
<organism evidence="2 3">
    <name type="scientific">Aquimarina celericrescens</name>
    <dbReference type="NCBI Taxonomy" id="1964542"/>
    <lineage>
        <taxon>Bacteria</taxon>
        <taxon>Pseudomonadati</taxon>
        <taxon>Bacteroidota</taxon>
        <taxon>Flavobacteriia</taxon>
        <taxon>Flavobacteriales</taxon>
        <taxon>Flavobacteriaceae</taxon>
        <taxon>Aquimarina</taxon>
    </lineage>
</organism>
<gene>
    <name evidence="2" type="ORF">ACFSJT_06585</name>
</gene>
<evidence type="ECO:0000313" key="3">
    <source>
        <dbReference type="Proteomes" id="UP001597344"/>
    </source>
</evidence>
<dbReference type="Gene3D" id="3.40.30.40">
    <property type="entry name" value="Perfringolysin"/>
    <property type="match status" value="1"/>
</dbReference>
<feature type="domain" description="Ricin B lectin" evidence="1">
    <location>
        <begin position="49"/>
        <end position="186"/>
    </location>
</feature>
<dbReference type="CDD" id="cd00161">
    <property type="entry name" value="beta-trefoil_Ricin-like"/>
    <property type="match status" value="1"/>
</dbReference>
<keyword evidence="3" id="KW-1185">Reference proteome</keyword>
<reference evidence="3" key="1">
    <citation type="journal article" date="2019" name="Int. J. Syst. Evol. Microbiol.">
        <title>The Global Catalogue of Microorganisms (GCM) 10K type strain sequencing project: providing services to taxonomists for standard genome sequencing and annotation.</title>
        <authorList>
            <consortium name="The Broad Institute Genomics Platform"/>
            <consortium name="The Broad Institute Genome Sequencing Center for Infectious Disease"/>
            <person name="Wu L."/>
            <person name="Ma J."/>
        </authorList>
    </citation>
    <scope>NUCLEOTIDE SEQUENCE [LARGE SCALE GENOMIC DNA]</scope>
    <source>
        <strain evidence="3">DT92</strain>
    </source>
</reference>